<dbReference type="Proteomes" id="UP001431902">
    <property type="component" value="Unassembled WGS sequence"/>
</dbReference>
<comment type="caution">
    <text evidence="10">The sequence shown here is derived from an EMBL/GenBank/DDBJ whole genome shotgun (WGS) entry which is preliminary data.</text>
</comment>
<feature type="region of interest" description="Disordered" evidence="8">
    <location>
        <begin position="1"/>
        <end position="31"/>
    </location>
</feature>
<feature type="domain" description="DNA methylase adenine-specific" evidence="9">
    <location>
        <begin position="311"/>
        <end position="565"/>
    </location>
</feature>
<dbReference type="GO" id="GO:0032259">
    <property type="term" value="P:methylation"/>
    <property type="evidence" value="ECO:0007669"/>
    <property type="project" value="UniProtKB-KW"/>
</dbReference>
<evidence type="ECO:0000256" key="2">
    <source>
        <dbReference type="ARBA" id="ARBA00011900"/>
    </source>
</evidence>
<keyword evidence="3 10" id="KW-0489">Methyltransferase</keyword>
<comment type="catalytic activity">
    <reaction evidence="7">
        <text>a 2'-deoxyadenosine in DNA + S-adenosyl-L-methionine = an N(6)-methyl-2'-deoxyadenosine in DNA + S-adenosyl-L-homocysteine + H(+)</text>
        <dbReference type="Rhea" id="RHEA:15197"/>
        <dbReference type="Rhea" id="RHEA-COMP:12418"/>
        <dbReference type="Rhea" id="RHEA-COMP:12419"/>
        <dbReference type="ChEBI" id="CHEBI:15378"/>
        <dbReference type="ChEBI" id="CHEBI:57856"/>
        <dbReference type="ChEBI" id="CHEBI:59789"/>
        <dbReference type="ChEBI" id="CHEBI:90615"/>
        <dbReference type="ChEBI" id="CHEBI:90616"/>
        <dbReference type="EC" id="2.1.1.72"/>
    </reaction>
</comment>
<evidence type="ECO:0000256" key="6">
    <source>
        <dbReference type="ARBA" id="ARBA00022747"/>
    </source>
</evidence>
<evidence type="ECO:0000256" key="4">
    <source>
        <dbReference type="ARBA" id="ARBA00022679"/>
    </source>
</evidence>
<dbReference type="PANTHER" id="PTHR42933:SF1">
    <property type="entry name" value="SITE-SPECIFIC DNA-METHYLTRANSFERASE (ADENINE-SPECIFIC)"/>
    <property type="match status" value="1"/>
</dbReference>
<dbReference type="CDD" id="cd02440">
    <property type="entry name" value="AdoMet_MTases"/>
    <property type="match status" value="1"/>
</dbReference>
<feature type="compositionally biased region" description="Basic residues" evidence="8">
    <location>
        <begin position="8"/>
        <end position="24"/>
    </location>
</feature>
<dbReference type="RefSeq" id="WP_283223883.1">
    <property type="nucleotide sequence ID" value="NZ_JASGBH010000004.1"/>
</dbReference>
<dbReference type="InterPro" id="IPR003356">
    <property type="entry name" value="DNA_methylase_A-5"/>
</dbReference>
<sequence length="638" mass="71301">MQVEIHTQRKHKVVGPKSKPRRSGQSKNEGLTEQLVFKAMNRLGYYDGGQAIIVEPKKSAKPQIQKLLTAASKRSGGTGPGYPDYIIRDESQEDVVVVIECKADITKHVSDSLDRYADYAVDGARLYADCISKAFDVLYIGVSGQTQEELTVSHYVKLRGEKDHKEILKGCGLQAFPTYLEQLKNQRFRVDYSALLEYVGGLNKQLHGKRIPEKQRAILFSGILLALEDATFRRSYRLHANSEDVLDTMIQQLSKILEKAASKSMDKFAGLRDEFSSIRRSPALIRDGYFKELVQEVEEHVYAFVKGNEYHDIVSRCYVEFLKYANDDGSLGIVLTPAHITQLMCDLAGVGKDSVVLDNCCGTGGFLVAAMGKMVAAANGDKDKIDRIKKQQLVGVEYQPHIFNLAVSNMIIHGDGKSNIFHEDCFKSTNLVKPFRPTVALLNPPFNDGSGIDELQFVGQALGCLEPNGIAIAIVPMSCAMYDSGQGLAVKQNLLKLHSLEASMSLPNQLFNDKGANTCALVFRAHVAHDPKKKTWFGYWREDGFVKSKRRREDSAGRWQAIREQWLDAFLNRTVVTGSSLLHSVTAEDEWLCEAYLETDYSTITQADFERDVMRFALYNLMLEIQSPGSSEALHDKA</sequence>
<evidence type="ECO:0000256" key="1">
    <source>
        <dbReference type="ARBA" id="ARBA00006594"/>
    </source>
</evidence>
<dbReference type="PRINTS" id="PR00507">
    <property type="entry name" value="N12N6MTFRASE"/>
</dbReference>
<dbReference type="InterPro" id="IPR051537">
    <property type="entry name" value="DNA_Adenine_Mtase"/>
</dbReference>
<dbReference type="Pfam" id="PF02384">
    <property type="entry name" value="N6_Mtase"/>
    <property type="match status" value="1"/>
</dbReference>
<evidence type="ECO:0000259" key="9">
    <source>
        <dbReference type="Pfam" id="PF02384"/>
    </source>
</evidence>
<dbReference type="SUPFAM" id="SSF53335">
    <property type="entry name" value="S-adenosyl-L-methionine-dependent methyltransferases"/>
    <property type="match status" value="1"/>
</dbReference>
<keyword evidence="11" id="KW-1185">Reference proteome</keyword>
<evidence type="ECO:0000313" key="11">
    <source>
        <dbReference type="Proteomes" id="UP001431902"/>
    </source>
</evidence>
<keyword evidence="4" id="KW-0808">Transferase</keyword>
<proteinExistence type="inferred from homology"/>
<evidence type="ECO:0000313" key="10">
    <source>
        <dbReference type="EMBL" id="MDI9233480.1"/>
    </source>
</evidence>
<keyword evidence="5" id="KW-0949">S-adenosyl-L-methionine</keyword>
<comment type="similarity">
    <text evidence="1">Belongs to the N(4)/N(6)-methyltransferase family.</text>
</comment>
<dbReference type="PANTHER" id="PTHR42933">
    <property type="entry name" value="SLR6095 PROTEIN"/>
    <property type="match status" value="1"/>
</dbReference>
<dbReference type="GO" id="GO:0008168">
    <property type="term" value="F:methyltransferase activity"/>
    <property type="evidence" value="ECO:0007669"/>
    <property type="project" value="UniProtKB-KW"/>
</dbReference>
<dbReference type="InterPro" id="IPR029063">
    <property type="entry name" value="SAM-dependent_MTases_sf"/>
</dbReference>
<organism evidence="10 11">
    <name type="scientific">Limnohabitans lacus</name>
    <dbReference type="NCBI Taxonomy" id="3045173"/>
    <lineage>
        <taxon>Bacteria</taxon>
        <taxon>Pseudomonadati</taxon>
        <taxon>Pseudomonadota</taxon>
        <taxon>Betaproteobacteria</taxon>
        <taxon>Burkholderiales</taxon>
        <taxon>Comamonadaceae</taxon>
        <taxon>Limnohabitans</taxon>
    </lineage>
</organism>
<dbReference type="Gene3D" id="3.40.50.150">
    <property type="entry name" value="Vaccinia Virus protein VP39"/>
    <property type="match status" value="1"/>
</dbReference>
<protein>
    <recommendedName>
        <fullName evidence="2">site-specific DNA-methyltransferase (adenine-specific)</fullName>
        <ecNumber evidence="2">2.1.1.72</ecNumber>
    </recommendedName>
</protein>
<dbReference type="EC" id="2.1.1.72" evidence="2"/>
<gene>
    <name evidence="10" type="ORF">QLQ16_06495</name>
</gene>
<evidence type="ECO:0000256" key="5">
    <source>
        <dbReference type="ARBA" id="ARBA00022691"/>
    </source>
</evidence>
<accession>A0ABT6X5T6</accession>
<name>A0ABT6X5T6_9BURK</name>
<reference evidence="10" key="1">
    <citation type="submission" date="2023-05" db="EMBL/GenBank/DDBJ databases">
        <title>Limnohabitans sp. strain HM2-2 Genome sequencing and assembly.</title>
        <authorList>
            <person name="Jung Y."/>
        </authorList>
    </citation>
    <scope>NUCLEOTIDE SEQUENCE</scope>
    <source>
        <strain evidence="10">HM2-2</strain>
    </source>
</reference>
<keyword evidence="6" id="KW-0680">Restriction system</keyword>
<evidence type="ECO:0000256" key="3">
    <source>
        <dbReference type="ARBA" id="ARBA00022603"/>
    </source>
</evidence>
<dbReference type="EMBL" id="JASGBH010000004">
    <property type="protein sequence ID" value="MDI9233480.1"/>
    <property type="molecule type" value="Genomic_DNA"/>
</dbReference>
<evidence type="ECO:0000256" key="7">
    <source>
        <dbReference type="ARBA" id="ARBA00047942"/>
    </source>
</evidence>
<evidence type="ECO:0000256" key="8">
    <source>
        <dbReference type="SAM" id="MobiDB-lite"/>
    </source>
</evidence>